<proteinExistence type="predicted"/>
<evidence type="ECO:0000313" key="2">
    <source>
        <dbReference type="Proteomes" id="UP001208794"/>
    </source>
</evidence>
<protein>
    <recommendedName>
        <fullName evidence="3">Outer membrane protein beta-barrel domain-containing protein</fullName>
    </recommendedName>
</protein>
<organism evidence="1 2">
    <name type="scientific">Leptospira paudalimensis</name>
    <dbReference type="NCBI Taxonomy" id="2950024"/>
    <lineage>
        <taxon>Bacteria</taxon>
        <taxon>Pseudomonadati</taxon>
        <taxon>Spirochaetota</taxon>
        <taxon>Spirochaetia</taxon>
        <taxon>Leptospirales</taxon>
        <taxon>Leptospiraceae</taxon>
        <taxon>Leptospira</taxon>
    </lineage>
</organism>
<sequence length="242" mass="27917">MKKKIIITLFLSTSIWNGISSETLERKRINLLVSPVGFLQTNTKYFTNETESSPNLHFLFGITNNFFVGFNYGVGLSSKQKNYSYQGYLPGSSEIFNVSRSRNSETFSISSQYFFWGDFYGSFNLGFEKGYTSEIQNYSTIRGGSLEIEPYKESNVFSDKYFGNVGIGFRKEFFDFIPIGFEFQYGYMEAGKKNTHITYNPEYYPGSIPNKINAIYINENLLRNKEKNSDYYQINIFAGLAF</sequence>
<comment type="caution">
    <text evidence="1">The sequence shown here is derived from an EMBL/GenBank/DDBJ whole genome shotgun (WGS) entry which is preliminary data.</text>
</comment>
<dbReference type="EMBL" id="JAMQPR010000001">
    <property type="protein sequence ID" value="MCW7503518.1"/>
    <property type="molecule type" value="Genomic_DNA"/>
</dbReference>
<dbReference type="RefSeq" id="WP_265357482.1">
    <property type="nucleotide sequence ID" value="NZ_JAMQPR010000001.1"/>
</dbReference>
<reference evidence="1 2" key="1">
    <citation type="submission" date="2022-06" db="EMBL/GenBank/DDBJ databases">
        <title>Leptospira isolates from biofilms formed at urban environments.</title>
        <authorList>
            <person name="Ribeiro P.S."/>
            <person name="Sousa T."/>
            <person name="Carvalho N."/>
            <person name="Aburjaile F."/>
            <person name="Neves F."/>
            <person name="Oliveira D."/>
            <person name="Blanco L."/>
            <person name="Lima J."/>
            <person name="Costa F."/>
            <person name="Brenig B."/>
            <person name="Soares S."/>
            <person name="Ramos R."/>
            <person name="Goes-Neto A."/>
            <person name="Matiuzzi M."/>
            <person name="Azevedo V."/>
            <person name="Ristow P."/>
        </authorList>
    </citation>
    <scope>NUCLEOTIDE SEQUENCE [LARGE SCALE GENOMIC DNA]</scope>
    <source>
        <strain evidence="1 2">VSF14</strain>
    </source>
</reference>
<evidence type="ECO:0000313" key="1">
    <source>
        <dbReference type="EMBL" id="MCW7503518.1"/>
    </source>
</evidence>
<keyword evidence="2" id="KW-1185">Reference proteome</keyword>
<gene>
    <name evidence="1" type="ORF">ND855_05230</name>
</gene>
<dbReference type="Proteomes" id="UP001208794">
    <property type="component" value="Unassembled WGS sequence"/>
</dbReference>
<evidence type="ECO:0008006" key="3">
    <source>
        <dbReference type="Google" id="ProtNLM"/>
    </source>
</evidence>
<name>A0ABT3M569_9LEPT</name>
<accession>A0ABT3M569</accession>